<dbReference type="GO" id="GO:0006109">
    <property type="term" value="P:regulation of carbohydrate metabolic process"/>
    <property type="evidence" value="ECO:0007669"/>
    <property type="project" value="InterPro"/>
</dbReference>
<evidence type="ECO:0000313" key="1">
    <source>
        <dbReference type="EMBL" id="GAG30954.1"/>
    </source>
</evidence>
<proteinExistence type="predicted"/>
<dbReference type="EMBL" id="BARS01040004">
    <property type="protein sequence ID" value="GAG30954.1"/>
    <property type="molecule type" value="Genomic_DNA"/>
</dbReference>
<evidence type="ECO:0008006" key="2">
    <source>
        <dbReference type="Google" id="ProtNLM"/>
    </source>
</evidence>
<dbReference type="GO" id="GO:0006402">
    <property type="term" value="P:mRNA catabolic process"/>
    <property type="evidence" value="ECO:0007669"/>
    <property type="project" value="InterPro"/>
</dbReference>
<feature type="non-terminal residue" evidence="1">
    <location>
        <position position="1"/>
    </location>
</feature>
<dbReference type="Gene3D" id="2.60.40.4380">
    <property type="entry name" value="Translational regulator CsrA"/>
    <property type="match status" value="1"/>
</dbReference>
<dbReference type="InterPro" id="IPR003751">
    <property type="entry name" value="CsrA"/>
</dbReference>
<dbReference type="GO" id="GO:0003723">
    <property type="term" value="F:RNA binding"/>
    <property type="evidence" value="ECO:0007669"/>
    <property type="project" value="InterPro"/>
</dbReference>
<name>X0WJ35_9ZZZZ</name>
<comment type="caution">
    <text evidence="1">The sequence shown here is derived from an EMBL/GenBank/DDBJ whole genome shotgun (WGS) entry which is preliminary data.</text>
</comment>
<dbReference type="SUPFAM" id="SSF117130">
    <property type="entry name" value="CsrA-like"/>
    <property type="match status" value="1"/>
</dbReference>
<protein>
    <recommendedName>
        <fullName evidence="2">Carbon storage regulator</fullName>
    </recommendedName>
</protein>
<dbReference type="InterPro" id="IPR036107">
    <property type="entry name" value="CsrA_sf"/>
</dbReference>
<dbReference type="Pfam" id="PF02599">
    <property type="entry name" value="CsrA"/>
    <property type="match status" value="1"/>
</dbReference>
<gene>
    <name evidence="1" type="ORF">S01H1_61040</name>
</gene>
<reference evidence="1" key="1">
    <citation type="journal article" date="2014" name="Front. Microbiol.">
        <title>High frequency of phylogenetically diverse reductive dehalogenase-homologous genes in deep subseafloor sedimentary metagenomes.</title>
        <authorList>
            <person name="Kawai M."/>
            <person name="Futagami T."/>
            <person name="Toyoda A."/>
            <person name="Takaki Y."/>
            <person name="Nishi S."/>
            <person name="Hori S."/>
            <person name="Arai W."/>
            <person name="Tsubouchi T."/>
            <person name="Morono Y."/>
            <person name="Uchiyama I."/>
            <person name="Ito T."/>
            <person name="Fujiyama A."/>
            <person name="Inagaki F."/>
            <person name="Takami H."/>
        </authorList>
    </citation>
    <scope>NUCLEOTIDE SEQUENCE</scope>
    <source>
        <strain evidence="1">Expedition CK06-06</strain>
    </source>
</reference>
<sequence>VITVVNIRGRRARIGIAAPDDVKILRGELVESVKQPLAKHRKRKAVTT</sequence>
<organism evidence="1">
    <name type="scientific">marine sediment metagenome</name>
    <dbReference type="NCBI Taxonomy" id="412755"/>
    <lineage>
        <taxon>unclassified sequences</taxon>
        <taxon>metagenomes</taxon>
        <taxon>ecological metagenomes</taxon>
    </lineage>
</organism>
<dbReference type="AlphaFoldDB" id="X0WJ35"/>
<accession>X0WJ35</accession>